<dbReference type="EMBL" id="NRRE01000022">
    <property type="protein sequence ID" value="MBK1697214.1"/>
    <property type="molecule type" value="Genomic_DNA"/>
</dbReference>
<reference evidence="5" key="1">
    <citation type="submission" date="2017-08" db="EMBL/GenBank/DDBJ databases">
        <authorList>
            <person name="Imhoff J.F."/>
            <person name="Rahn T."/>
            <person name="Kuenzel S."/>
            <person name="Neulinger S.C."/>
        </authorList>
    </citation>
    <scope>NUCLEOTIDE SEQUENCE</scope>
    <source>
        <strain evidence="5">DSM 9154</strain>
    </source>
</reference>
<name>A0A934V097_9PROT</name>
<dbReference type="PANTHER" id="PTHR43293">
    <property type="entry name" value="ACETATE COA-TRANSFERASE YDIF"/>
    <property type="match status" value="1"/>
</dbReference>
<evidence type="ECO:0000256" key="1">
    <source>
        <dbReference type="ARBA" id="ARBA00007154"/>
    </source>
</evidence>
<proteinExistence type="inferred from homology"/>
<comment type="catalytic activity">
    <reaction evidence="3">
        <text>an acyl-CoA + acetate = a carboxylate + acetyl-CoA</text>
        <dbReference type="Rhea" id="RHEA:13381"/>
        <dbReference type="ChEBI" id="CHEBI:29067"/>
        <dbReference type="ChEBI" id="CHEBI:30089"/>
        <dbReference type="ChEBI" id="CHEBI:57288"/>
        <dbReference type="ChEBI" id="CHEBI:58342"/>
        <dbReference type="EC" id="2.8.3.8"/>
    </reaction>
</comment>
<evidence type="ECO:0000256" key="2">
    <source>
        <dbReference type="ARBA" id="ARBA00022679"/>
    </source>
</evidence>
<dbReference type="PIRSF" id="PIRSF000858">
    <property type="entry name" value="SCOT-t"/>
    <property type="match status" value="1"/>
</dbReference>
<dbReference type="GO" id="GO:0008775">
    <property type="term" value="F:acetate CoA-transferase activity"/>
    <property type="evidence" value="ECO:0007669"/>
    <property type="project" value="UniProtKB-EC"/>
</dbReference>
<dbReference type="RefSeq" id="WP_027288243.1">
    <property type="nucleotide sequence ID" value="NZ_NRRE01000022.1"/>
</dbReference>
<dbReference type="InterPro" id="IPR004165">
    <property type="entry name" value="CoA_trans_fam_I"/>
</dbReference>
<dbReference type="SUPFAM" id="SSF100950">
    <property type="entry name" value="NagB/RpiA/CoA transferase-like"/>
    <property type="match status" value="2"/>
</dbReference>
<dbReference type="InterPro" id="IPR014388">
    <property type="entry name" value="3-oxoacid_CoA-transferase"/>
</dbReference>
<dbReference type="Pfam" id="PF01144">
    <property type="entry name" value="CoA_trans"/>
    <property type="match status" value="1"/>
</dbReference>
<dbReference type="PANTHER" id="PTHR43293:SF1">
    <property type="entry name" value="ACETATE COA-TRANSFERASE YDIF"/>
    <property type="match status" value="1"/>
</dbReference>
<dbReference type="Gene3D" id="3.40.1080.10">
    <property type="entry name" value="Glutaconate Coenzyme A-transferase"/>
    <property type="match status" value="2"/>
</dbReference>
<dbReference type="Proteomes" id="UP000778970">
    <property type="component" value="Unassembled WGS sequence"/>
</dbReference>
<evidence type="ECO:0000256" key="4">
    <source>
        <dbReference type="PIRSR" id="PIRSR000858-1"/>
    </source>
</evidence>
<dbReference type="SMART" id="SM00882">
    <property type="entry name" value="CoA_trans"/>
    <property type="match status" value="1"/>
</dbReference>
<dbReference type="EC" id="2.8.3.8" evidence="3"/>
<feature type="active site" description="5-glutamyl coenzyme A thioester intermediate" evidence="4">
    <location>
        <position position="321"/>
    </location>
</feature>
<comment type="similarity">
    <text evidence="1 3">Belongs to the 3-oxoacid CoA-transferase family.</text>
</comment>
<reference evidence="5" key="2">
    <citation type="journal article" date="2020" name="Microorganisms">
        <title>Osmotic Adaptation and Compatible Solute Biosynthesis of Phototrophic Bacteria as Revealed from Genome Analyses.</title>
        <authorList>
            <person name="Imhoff J.F."/>
            <person name="Rahn T."/>
            <person name="Kunzel S."/>
            <person name="Keller A."/>
            <person name="Neulinger S.C."/>
        </authorList>
    </citation>
    <scope>NUCLEOTIDE SEQUENCE</scope>
    <source>
        <strain evidence="5">DSM 9154</strain>
    </source>
</reference>
<comment type="function">
    <text evidence="3">CoA transferase having broad substrate specificity for short-chain acyl-CoA thioesters with the activity decreasing when the length of the carboxylic acid chain exceeds four carbons.</text>
</comment>
<dbReference type="InterPro" id="IPR037171">
    <property type="entry name" value="NagB/RpiA_transferase-like"/>
</dbReference>
<evidence type="ECO:0000256" key="3">
    <source>
        <dbReference type="PIRNR" id="PIRNR000858"/>
    </source>
</evidence>
<keyword evidence="2 3" id="KW-0808">Transferase</keyword>
<sequence>MAQAIDAADVAALIQDGAQVISSGSGGGLVEPDGVFQAIEQAFLEGGHPRDLTYVHALGMGDRKTRGTNRFAHQGMVRRVIGGHWIWSPEMLRLAEENEIEAYCFPSGAISLLFREIGARRPGLITHVGLGTFADPELGGGKCNARTHEDLVEKVSFDGRDYLRYKPFGVDVGIIRGTYADADGNVSCVEEPADLDNAAVAMAARNSGGIVIAQVRERVASGSLRPREVTVTGNLVDYVLVVPDQQQTYRGGYDLSLAGLADAPQDPIAGESDTLRRIVARRAADELFEGAVINFGFGMSAGVAEIIARNGTSDRYWVTIEQGIHGGELMMGDLFGIAARPMAIVPSTQQFDLYSGGGLDITFLGMAEMDAEGNVNVSQLGGQMTGPGGFIDISQGARKVVFCGRFDAKGTQTSVEDGKLLVRQHGQYPKLIDRVASVTFSGPEALARGQEVIYVTERATFRLAQDGVEIIEIAPGIDLERDVLAAMEFTPIVRNPALMRSDIFDH</sequence>
<comment type="caution">
    <text evidence="5">The sequence shown here is derived from an EMBL/GenBank/DDBJ whole genome shotgun (WGS) entry which is preliminary data.</text>
</comment>
<gene>
    <name evidence="5" type="ORF">CKO21_08130</name>
</gene>
<keyword evidence="6" id="KW-1185">Reference proteome</keyword>
<evidence type="ECO:0000313" key="6">
    <source>
        <dbReference type="Proteomes" id="UP000778970"/>
    </source>
</evidence>
<evidence type="ECO:0000313" key="5">
    <source>
        <dbReference type="EMBL" id="MBK1697214.1"/>
    </source>
</evidence>
<organism evidence="5 6">
    <name type="scientific">Rhodovibrio salinarum</name>
    <dbReference type="NCBI Taxonomy" id="1087"/>
    <lineage>
        <taxon>Bacteria</taxon>
        <taxon>Pseudomonadati</taxon>
        <taxon>Pseudomonadota</taxon>
        <taxon>Alphaproteobacteria</taxon>
        <taxon>Rhodospirillales</taxon>
        <taxon>Rhodovibrionaceae</taxon>
        <taxon>Rhodovibrio</taxon>
    </lineage>
</organism>
<dbReference type="AlphaFoldDB" id="A0A934V097"/>
<dbReference type="GO" id="GO:0046952">
    <property type="term" value="P:ketone body catabolic process"/>
    <property type="evidence" value="ECO:0007669"/>
    <property type="project" value="InterPro"/>
</dbReference>
<accession>A0A934V097</accession>
<protein>
    <recommendedName>
        <fullName evidence="3">Acetate CoA-transferase YdiF</fullName>
        <ecNumber evidence="3">2.8.3.8</ecNumber>
    </recommendedName>
</protein>